<evidence type="ECO:0000313" key="1">
    <source>
        <dbReference type="EMBL" id="KIO78701.1"/>
    </source>
</evidence>
<name>A0A0D0GW75_9SPHI</name>
<evidence type="ECO:0000313" key="2">
    <source>
        <dbReference type="Proteomes" id="UP000032049"/>
    </source>
</evidence>
<dbReference type="InterPro" id="IPR018490">
    <property type="entry name" value="cNMP-bd_dom_sf"/>
</dbReference>
<keyword evidence="2" id="KW-1185">Reference proteome</keyword>
<dbReference type="CDD" id="cd00038">
    <property type="entry name" value="CAP_ED"/>
    <property type="match status" value="1"/>
</dbReference>
<dbReference type="OrthoDB" id="1092431at2"/>
<dbReference type="RefSeq" id="WP_041877933.1">
    <property type="nucleotide sequence ID" value="NZ_CP157278.1"/>
</dbReference>
<dbReference type="InterPro" id="IPR000595">
    <property type="entry name" value="cNMP-bd_dom"/>
</dbReference>
<organism evidence="1 2">
    <name type="scientific">Pedobacter lusitanus</name>
    <dbReference type="NCBI Taxonomy" id="1503925"/>
    <lineage>
        <taxon>Bacteria</taxon>
        <taxon>Pseudomonadati</taxon>
        <taxon>Bacteroidota</taxon>
        <taxon>Sphingobacteriia</taxon>
        <taxon>Sphingobacteriales</taxon>
        <taxon>Sphingobacteriaceae</taxon>
        <taxon>Pedobacter</taxon>
    </lineage>
</organism>
<dbReference type="InterPro" id="IPR014710">
    <property type="entry name" value="RmlC-like_jellyroll"/>
</dbReference>
<dbReference type="Gene3D" id="2.60.120.10">
    <property type="entry name" value="Jelly Rolls"/>
    <property type="match status" value="1"/>
</dbReference>
<sequence length="194" mass="23621">MIFDSILKNIERHITLSEAEKADFCSLLEVIQVKKKEYLIHQEEICTHEAYINKGCFRTFFVDREEVEHTFYFGIEDWWISDIYSRTFKVPSQYKIMALEDAEVFLISDNALEAFLLRVPKMEYFYRKLFQHSMAVYQLRLLQLHQHTAEERYRNFRQKYPEFDRRIPQKYIASFLGLTPEFFNTVRTRVLKSW</sequence>
<dbReference type="EMBL" id="JXRA01000007">
    <property type="protein sequence ID" value="KIO78701.1"/>
    <property type="molecule type" value="Genomic_DNA"/>
</dbReference>
<dbReference type="STRING" id="1503925.TH53_02110"/>
<dbReference type="Proteomes" id="UP000032049">
    <property type="component" value="Unassembled WGS sequence"/>
</dbReference>
<proteinExistence type="predicted"/>
<protein>
    <submittedName>
        <fullName evidence="1">Crp/Fnr family transcriptional regulator</fullName>
    </submittedName>
</protein>
<gene>
    <name evidence="1" type="ORF">TH53_02110</name>
</gene>
<comment type="caution">
    <text evidence="1">The sequence shown here is derived from an EMBL/GenBank/DDBJ whole genome shotgun (WGS) entry which is preliminary data.</text>
</comment>
<dbReference type="SUPFAM" id="SSF51206">
    <property type="entry name" value="cAMP-binding domain-like"/>
    <property type="match status" value="1"/>
</dbReference>
<accession>A0A0D0GW75</accession>
<dbReference type="AlphaFoldDB" id="A0A0D0GW75"/>
<reference evidence="1 2" key="1">
    <citation type="submission" date="2015-01" db="EMBL/GenBank/DDBJ databases">
        <title>Draft genome sequence of Pedobacter sp. NL19 isolated from sludge of an effluent treatment pond in an abandoned uranium mine.</title>
        <authorList>
            <person name="Santos T."/>
            <person name="Caetano T."/>
            <person name="Covas C."/>
            <person name="Cruz A."/>
            <person name="Mendo S."/>
        </authorList>
    </citation>
    <scope>NUCLEOTIDE SEQUENCE [LARGE SCALE GENOMIC DNA]</scope>
    <source>
        <strain evidence="1 2">NL19</strain>
    </source>
</reference>